<keyword evidence="1 4" id="KW-0413">Isomerase</keyword>
<dbReference type="GO" id="GO:0004602">
    <property type="term" value="F:glutathione peroxidase activity"/>
    <property type="evidence" value="ECO:0007669"/>
    <property type="project" value="TreeGrafter"/>
</dbReference>
<comment type="caution">
    <text evidence="4">The sequence shown here is derived from an EMBL/GenBank/DDBJ whole genome shotgun (WGS) entry which is preliminary data.</text>
</comment>
<dbReference type="InterPro" id="IPR001853">
    <property type="entry name" value="DSBA-like_thioredoxin_dom"/>
</dbReference>
<dbReference type="InterPro" id="IPR044087">
    <property type="entry name" value="NahD-like"/>
</dbReference>
<comment type="similarity">
    <text evidence="1">Belongs to the GST superfamily. NadH family.</text>
</comment>
<dbReference type="Gene3D" id="3.40.30.10">
    <property type="entry name" value="Glutaredoxin"/>
    <property type="match status" value="1"/>
</dbReference>
<dbReference type="EC" id="5.99.1.4" evidence="1"/>
<evidence type="ECO:0000259" key="3">
    <source>
        <dbReference type="Pfam" id="PF01323"/>
    </source>
</evidence>
<gene>
    <name evidence="4" type="ORF">CLV89_103338</name>
</gene>
<dbReference type="RefSeq" id="WP_106163028.1">
    <property type="nucleotide sequence ID" value="NZ_JAGDDX010000001.1"/>
</dbReference>
<evidence type="ECO:0000256" key="2">
    <source>
        <dbReference type="PIRSR" id="PIRSR006386-1"/>
    </source>
</evidence>
<evidence type="ECO:0000256" key="1">
    <source>
        <dbReference type="PIRNR" id="PIRNR006386"/>
    </source>
</evidence>
<feature type="domain" description="DSBA-like thioredoxin" evidence="3">
    <location>
        <begin position="8"/>
        <end position="199"/>
    </location>
</feature>
<dbReference type="InterPro" id="IPR036249">
    <property type="entry name" value="Thioredoxin-like_sf"/>
</dbReference>
<feature type="active site" description="Nucleophile" evidence="2">
    <location>
        <position position="16"/>
    </location>
</feature>
<name>A0A2T1AKD7_TRISK</name>
<comment type="catalytic activity">
    <reaction evidence="1">
        <text>2-hydroxychromene-2-carboxylate = (3E)-4-(2-hydroxyphenyl)-2-oxobut-3-enoate</text>
        <dbReference type="Rhea" id="RHEA:27401"/>
        <dbReference type="ChEBI" id="CHEBI:59350"/>
        <dbReference type="ChEBI" id="CHEBI:59353"/>
        <dbReference type="EC" id="5.99.1.4"/>
    </reaction>
</comment>
<evidence type="ECO:0000313" key="5">
    <source>
        <dbReference type="Proteomes" id="UP000237718"/>
    </source>
</evidence>
<dbReference type="OrthoDB" id="5244108at2"/>
<dbReference type="GO" id="GO:0006749">
    <property type="term" value="P:glutathione metabolic process"/>
    <property type="evidence" value="ECO:0007669"/>
    <property type="project" value="TreeGrafter"/>
</dbReference>
<dbReference type="PIRSF" id="PIRSF006386">
    <property type="entry name" value="HCCAis_GSTk"/>
    <property type="match status" value="1"/>
</dbReference>
<dbReference type="GO" id="GO:0018845">
    <property type="term" value="F:2-hydroxychromene-2-carboxylate isomerase activity"/>
    <property type="evidence" value="ECO:0007669"/>
    <property type="project" value="UniProtKB-UniRule"/>
</dbReference>
<accession>A0A2T1AKD7</accession>
<dbReference type="GO" id="GO:0004364">
    <property type="term" value="F:glutathione transferase activity"/>
    <property type="evidence" value="ECO:0007669"/>
    <property type="project" value="TreeGrafter"/>
</dbReference>
<evidence type="ECO:0000313" key="4">
    <source>
        <dbReference type="EMBL" id="PRZ49023.1"/>
    </source>
</evidence>
<dbReference type="GO" id="GO:1901170">
    <property type="term" value="P:naphthalene catabolic process"/>
    <property type="evidence" value="ECO:0007669"/>
    <property type="project" value="InterPro"/>
</dbReference>
<dbReference type="PANTHER" id="PTHR42943:SF13">
    <property type="entry name" value="GLUTATHIONE S-TRANSFERASE KAPPA-RELATED"/>
    <property type="match status" value="1"/>
</dbReference>
<dbReference type="PANTHER" id="PTHR42943">
    <property type="entry name" value="GLUTATHIONE S-TRANSFERASE KAPPA"/>
    <property type="match status" value="1"/>
</dbReference>
<dbReference type="EMBL" id="PVUF01000003">
    <property type="protein sequence ID" value="PRZ49023.1"/>
    <property type="molecule type" value="Genomic_DNA"/>
</dbReference>
<dbReference type="SUPFAM" id="SSF52833">
    <property type="entry name" value="Thioredoxin-like"/>
    <property type="match status" value="1"/>
</dbReference>
<organism evidence="4 5">
    <name type="scientific">Tritonibacter scottomollicae</name>
    <name type="common">Epibacterium scottomollicae</name>
    <dbReference type="NCBI Taxonomy" id="483013"/>
    <lineage>
        <taxon>Bacteria</taxon>
        <taxon>Pseudomonadati</taxon>
        <taxon>Pseudomonadota</taxon>
        <taxon>Alphaproteobacteria</taxon>
        <taxon>Rhodobacterales</taxon>
        <taxon>Paracoccaceae</taxon>
        <taxon>Tritonibacter</taxon>
    </lineage>
</organism>
<dbReference type="InterPro" id="IPR014440">
    <property type="entry name" value="HCCAis_GSTk"/>
</dbReference>
<dbReference type="InterPro" id="IPR051924">
    <property type="entry name" value="GST_Kappa/NadH"/>
</dbReference>
<proteinExistence type="inferred from homology"/>
<reference evidence="4 5" key="1">
    <citation type="submission" date="2018-03" db="EMBL/GenBank/DDBJ databases">
        <title>Genomic Encyclopedia of Archaeal and Bacterial Type Strains, Phase II (KMG-II): from individual species to whole genera.</title>
        <authorList>
            <person name="Goeker M."/>
        </authorList>
    </citation>
    <scope>NUCLEOTIDE SEQUENCE [LARGE SCALE GENOMIC DNA]</scope>
    <source>
        <strain evidence="4 5">DSM 25328</strain>
    </source>
</reference>
<dbReference type="CDD" id="cd03022">
    <property type="entry name" value="DsbA_HCCA_Iso"/>
    <property type="match status" value="1"/>
</dbReference>
<dbReference type="Proteomes" id="UP000237718">
    <property type="component" value="Unassembled WGS sequence"/>
</dbReference>
<dbReference type="AlphaFoldDB" id="A0A2T1AKD7"/>
<dbReference type="Pfam" id="PF01323">
    <property type="entry name" value="DSBA"/>
    <property type="match status" value="1"/>
</dbReference>
<sequence length="204" mass="22006">MAASIPSIDYYFSTLSPFSYLAGQRLEEIAARHGAAITYKPFDIMTLFARTGGTPPKDRHPARQDYRLIEIERQSKRTGLPLNLKPAHWPTNAAPSSYAIIAAQKAGGGDLGALVHGTLRAIWAEDRDIAQDDVVKSLLESAGFDAALADSGLLTGAEIYARNLEDAVNAGVFGAPFYVTSDGAKFWGQDRLDDLDLHLAEQGA</sequence>
<protein>
    <recommendedName>
        <fullName evidence="1">2-hydroxychromene-2-carboxylate isomerase</fullName>
        <ecNumber evidence="1">5.99.1.4</ecNumber>
    </recommendedName>
</protein>